<gene>
    <name evidence="1" type="ORF">Prudu_465S000400</name>
</gene>
<reference evidence="1" key="1">
    <citation type="journal article" date="2019" name="Science">
        <title>Mutation of a bHLH transcription factor allowed almond domestication.</title>
        <authorList>
            <person name="Sanchez-Perez R."/>
            <person name="Pavan S."/>
            <person name="Mazzeo R."/>
            <person name="Moldovan C."/>
            <person name="Aiese Cigliano R."/>
            <person name="Del Cueto J."/>
            <person name="Ricciardi F."/>
            <person name="Lotti C."/>
            <person name="Ricciardi L."/>
            <person name="Dicenta F."/>
            <person name="Lopez-Marques R.L."/>
            <person name="Lindberg Moller B."/>
        </authorList>
    </citation>
    <scope>NUCLEOTIDE SEQUENCE</scope>
</reference>
<sequence>MKMWNSIRRNAIFSNDLVRYWLFPKVEQSQNFCFILPSILDILFFKKAIAAETNLWLSNVELHRYSRIHVFGSNCTAEAPQFFCTQEVFAFRIT</sequence>
<evidence type="ECO:0000313" key="1">
    <source>
        <dbReference type="EMBL" id="BBN68523.1"/>
    </source>
</evidence>
<accession>A0A5H2XK22</accession>
<protein>
    <submittedName>
        <fullName evidence="1">Uncharacterized protein</fullName>
    </submittedName>
</protein>
<dbReference type="EMBL" id="AP020802">
    <property type="protein sequence ID" value="BBN68523.1"/>
    <property type="molecule type" value="Genomic_DNA"/>
</dbReference>
<organism evidence="1">
    <name type="scientific">Prunus dulcis</name>
    <name type="common">Almond</name>
    <name type="synonym">Amygdalus dulcis</name>
    <dbReference type="NCBI Taxonomy" id="3755"/>
    <lineage>
        <taxon>Eukaryota</taxon>
        <taxon>Viridiplantae</taxon>
        <taxon>Streptophyta</taxon>
        <taxon>Embryophyta</taxon>
        <taxon>Tracheophyta</taxon>
        <taxon>Spermatophyta</taxon>
        <taxon>Magnoliopsida</taxon>
        <taxon>eudicotyledons</taxon>
        <taxon>Gunneridae</taxon>
        <taxon>Pentapetalae</taxon>
        <taxon>rosids</taxon>
        <taxon>fabids</taxon>
        <taxon>Rosales</taxon>
        <taxon>Rosaceae</taxon>
        <taxon>Amygdaloideae</taxon>
        <taxon>Amygdaleae</taxon>
        <taxon>Prunus</taxon>
    </lineage>
</organism>
<proteinExistence type="predicted"/>
<name>A0A5H2XK22_PRUDU</name>
<dbReference type="AlphaFoldDB" id="A0A5H2XK22"/>